<evidence type="ECO:0000313" key="5">
    <source>
        <dbReference type="Proteomes" id="UP001232156"/>
    </source>
</evidence>
<dbReference type="Pfam" id="PF01494">
    <property type="entry name" value="FAD_binding_3"/>
    <property type="match status" value="1"/>
</dbReference>
<dbReference type="SUPFAM" id="SSF51905">
    <property type="entry name" value="FAD/NAD(P)-binding domain"/>
    <property type="match status" value="1"/>
</dbReference>
<name>A0ABU1D8D7_9BURK</name>
<dbReference type="InterPro" id="IPR002938">
    <property type="entry name" value="FAD-bd"/>
</dbReference>
<feature type="domain" description="FAD-binding" evidence="3">
    <location>
        <begin position="2"/>
        <end position="361"/>
    </location>
</feature>
<evidence type="ECO:0000259" key="3">
    <source>
        <dbReference type="Pfam" id="PF01494"/>
    </source>
</evidence>
<dbReference type="SUPFAM" id="SSF54373">
    <property type="entry name" value="FAD-linked reductases, C-terminal domain"/>
    <property type="match status" value="1"/>
</dbReference>
<dbReference type="InterPro" id="IPR036188">
    <property type="entry name" value="FAD/NAD-bd_sf"/>
</dbReference>
<keyword evidence="1" id="KW-0560">Oxidoreductase</keyword>
<accession>A0ABU1D8D7</accession>
<keyword evidence="5" id="KW-1185">Reference proteome</keyword>
<evidence type="ECO:0000256" key="1">
    <source>
        <dbReference type="ARBA" id="ARBA00023002"/>
    </source>
</evidence>
<dbReference type="NCBIfam" id="NF005720">
    <property type="entry name" value="PRK07538.1"/>
    <property type="match status" value="1"/>
</dbReference>
<dbReference type="PANTHER" id="PTHR13789">
    <property type="entry name" value="MONOOXYGENASE"/>
    <property type="match status" value="1"/>
</dbReference>
<dbReference type="Proteomes" id="UP001232156">
    <property type="component" value="Unassembled WGS sequence"/>
</dbReference>
<protein>
    <submittedName>
        <fullName evidence="4">Flavin-dependent oxidoreductase</fullName>
    </submittedName>
</protein>
<reference evidence="4 5" key="1">
    <citation type="submission" date="2023-08" db="EMBL/GenBank/DDBJ databases">
        <title>Alcaligenaceae gen. nov., a novel taxon isolated from the sludge of Yixing Pesticide Factory.</title>
        <authorList>
            <person name="Ruan L."/>
        </authorList>
    </citation>
    <scope>NUCLEOTIDE SEQUENCE [LARGE SCALE GENOMIC DNA]</scope>
    <source>
        <strain evidence="4 5">LG-2</strain>
    </source>
</reference>
<dbReference type="RefSeq" id="WP_165278859.1">
    <property type="nucleotide sequence ID" value="NZ_JAUZQE010000033.1"/>
</dbReference>
<evidence type="ECO:0000313" key="4">
    <source>
        <dbReference type="EMBL" id="MDR4126693.1"/>
    </source>
</evidence>
<dbReference type="Gene3D" id="3.50.50.60">
    <property type="entry name" value="FAD/NAD(P)-binding domain"/>
    <property type="match status" value="1"/>
</dbReference>
<gene>
    <name evidence="4" type="ORF">Q8947_11955</name>
</gene>
<dbReference type="EMBL" id="JAUZQE010000033">
    <property type="protein sequence ID" value="MDR4126693.1"/>
    <property type="molecule type" value="Genomic_DNA"/>
</dbReference>
<organism evidence="4 5">
    <name type="scientific">Yanghanlia caeni</name>
    <dbReference type="NCBI Taxonomy" id="3064283"/>
    <lineage>
        <taxon>Bacteria</taxon>
        <taxon>Pseudomonadati</taxon>
        <taxon>Pseudomonadota</taxon>
        <taxon>Betaproteobacteria</taxon>
        <taxon>Burkholderiales</taxon>
        <taxon>Alcaligenaceae</taxon>
        <taxon>Yanghanlia</taxon>
    </lineage>
</organism>
<evidence type="ECO:0000256" key="2">
    <source>
        <dbReference type="ARBA" id="ARBA00023033"/>
    </source>
</evidence>
<dbReference type="PANTHER" id="PTHR13789:SF268">
    <property type="entry name" value="5-METHYLPHENAZINE-1-CARBOXYLATE 1-MONOOXYGENASE"/>
    <property type="match status" value="1"/>
</dbReference>
<dbReference type="Gene3D" id="3.30.9.30">
    <property type="match status" value="1"/>
</dbReference>
<sequence>MNVLIVGAGIGGLSLALMLHKRGIQCELYESARELRPLGVGINLLPHAAVELNELGMMPALAAEGVETSALHYYNMHGQKIWEEPRGLAAGYPVAQLSIHRGVLQMKLAEAVIERLGAGQLHTGMTFDSLEQDEQGITAFFIERGSGQRVSRRADVLIAADGIHSAVRRHFHGEADQLRYSGRMLWRAVTEGEPYLDGRTMFMAGHQDQKFVCYPISEPLRRQGRSLINWIAELRVPQAELPTTDWNREVPAETFARHFDDWRWNWIDIPAIIQGAKAIYEFPLVDKDPLPRWSVGRATLLGDAAHPMYPIGSNGAAQAILDARCLADRLQEAGAGAGHTALELALREYEAERLPATAGIVLRNRLNGPEQVMQIAHERAPGGFEHIHDVIPENELNAISIRYKRIAGFDPAMLARRTTP</sequence>
<dbReference type="PRINTS" id="PR00420">
    <property type="entry name" value="RNGMNOXGNASE"/>
</dbReference>
<dbReference type="InterPro" id="IPR050493">
    <property type="entry name" value="FAD-dep_Monooxygenase_BioMet"/>
</dbReference>
<proteinExistence type="predicted"/>
<keyword evidence="2" id="KW-0503">Monooxygenase</keyword>
<comment type="caution">
    <text evidence="4">The sequence shown here is derived from an EMBL/GenBank/DDBJ whole genome shotgun (WGS) entry which is preliminary data.</text>
</comment>